<evidence type="ECO:0000259" key="7">
    <source>
        <dbReference type="PROSITE" id="PS51501"/>
    </source>
</evidence>
<dbReference type="OrthoDB" id="512667at2759"/>
<protein>
    <recommendedName>
        <fullName evidence="7">DNL-type domain-containing protein</fullName>
    </recommendedName>
</protein>
<keyword evidence="2 4" id="KW-0863">Zinc-finger</keyword>
<dbReference type="EMBL" id="CAACVS010000654">
    <property type="protein sequence ID" value="VEU44671.1"/>
    <property type="molecule type" value="Genomic_DNA"/>
</dbReference>
<gene>
    <name evidence="8" type="ORF">PSNMU_V1.4_AUG-EV-PASAV3_0117970</name>
</gene>
<dbReference type="GO" id="GO:0051087">
    <property type="term" value="F:protein-folding chaperone binding"/>
    <property type="evidence" value="ECO:0007669"/>
    <property type="project" value="TreeGrafter"/>
</dbReference>
<dbReference type="Proteomes" id="UP000291116">
    <property type="component" value="Unassembled WGS sequence"/>
</dbReference>
<dbReference type="GO" id="GO:0030150">
    <property type="term" value="P:protein import into mitochondrial matrix"/>
    <property type="evidence" value="ECO:0007669"/>
    <property type="project" value="TreeGrafter"/>
</dbReference>
<reference evidence="8 9" key="1">
    <citation type="submission" date="2019-01" db="EMBL/GenBank/DDBJ databases">
        <authorList>
            <person name="Ferrante I. M."/>
        </authorList>
    </citation>
    <scope>NUCLEOTIDE SEQUENCE [LARGE SCALE GENOMIC DNA]</scope>
    <source>
        <strain evidence="8 9">B856</strain>
    </source>
</reference>
<dbReference type="GO" id="GO:0008270">
    <property type="term" value="F:zinc ion binding"/>
    <property type="evidence" value="ECO:0007669"/>
    <property type="project" value="UniProtKB-KW"/>
</dbReference>
<dbReference type="Pfam" id="PF05180">
    <property type="entry name" value="zf-DNL"/>
    <property type="match status" value="1"/>
</dbReference>
<keyword evidence="9" id="KW-1185">Reference proteome</keyword>
<evidence type="ECO:0000256" key="4">
    <source>
        <dbReference type="PROSITE-ProRule" id="PRU00834"/>
    </source>
</evidence>
<evidence type="ECO:0000256" key="1">
    <source>
        <dbReference type="ARBA" id="ARBA00022723"/>
    </source>
</evidence>
<evidence type="ECO:0000256" key="6">
    <source>
        <dbReference type="SAM" id="Phobius"/>
    </source>
</evidence>
<keyword evidence="6" id="KW-0812">Transmembrane</keyword>
<dbReference type="PROSITE" id="PS51501">
    <property type="entry name" value="ZF_DNL"/>
    <property type="match status" value="1"/>
</dbReference>
<name>A0A448ZRJ7_9STRA</name>
<feature type="transmembrane region" description="Helical" evidence="6">
    <location>
        <begin position="12"/>
        <end position="29"/>
    </location>
</feature>
<organism evidence="8 9">
    <name type="scientific">Pseudo-nitzschia multistriata</name>
    <dbReference type="NCBI Taxonomy" id="183589"/>
    <lineage>
        <taxon>Eukaryota</taxon>
        <taxon>Sar</taxon>
        <taxon>Stramenopiles</taxon>
        <taxon>Ochrophyta</taxon>
        <taxon>Bacillariophyta</taxon>
        <taxon>Bacillariophyceae</taxon>
        <taxon>Bacillariophycidae</taxon>
        <taxon>Bacillariales</taxon>
        <taxon>Bacillariaceae</taxon>
        <taxon>Pseudo-nitzschia</taxon>
    </lineage>
</organism>
<keyword evidence="3" id="KW-0862">Zinc</keyword>
<dbReference type="InterPro" id="IPR024158">
    <property type="entry name" value="Mt_import_TIM15"/>
</dbReference>
<evidence type="ECO:0000256" key="2">
    <source>
        <dbReference type="ARBA" id="ARBA00022771"/>
    </source>
</evidence>
<dbReference type="InterPro" id="IPR007853">
    <property type="entry name" value="Znf_DNL-typ"/>
</dbReference>
<keyword evidence="6" id="KW-0472">Membrane</keyword>
<proteinExistence type="predicted"/>
<dbReference type="PANTHER" id="PTHR20922">
    <property type="entry name" value="DNL-TYPE ZINC FINGER PROTEIN"/>
    <property type="match status" value="1"/>
</dbReference>
<evidence type="ECO:0000256" key="3">
    <source>
        <dbReference type="ARBA" id="ARBA00022833"/>
    </source>
</evidence>
<evidence type="ECO:0000313" key="9">
    <source>
        <dbReference type="Proteomes" id="UP000291116"/>
    </source>
</evidence>
<dbReference type="GO" id="GO:0050821">
    <property type="term" value="P:protein stabilization"/>
    <property type="evidence" value="ECO:0007669"/>
    <property type="project" value="TreeGrafter"/>
</dbReference>
<evidence type="ECO:0000256" key="5">
    <source>
        <dbReference type="SAM" id="MobiDB-lite"/>
    </source>
</evidence>
<sequence length="257" mass="28216">MDQVQQRQRRLQLFLFVLIGINLLSMRHINEAASNGNMNSNTVLFCRAFSSTASRAAPTRRHGNNGRHPNNLHDPDNKAVAPGSSATPMRLFSGRNPADGEDGPGAGLPALGPAGTTRDDGGQNDTGSRCSDRSAHIDPATMPESHKNNTVATFVNPKFSLQYTCNICETKNRVLVSRQAYREGMVVAVCKGCNNKHWIADNLDPTLKETPNIEDYLESKGMGNTIHRVSKEIYEIERVWGLKEGVLTDDEGNPMLE</sequence>
<dbReference type="PANTHER" id="PTHR20922:SF13">
    <property type="entry name" value="DNL-TYPE ZINC FINGER PROTEIN"/>
    <property type="match status" value="1"/>
</dbReference>
<keyword evidence="1" id="KW-0479">Metal-binding</keyword>
<accession>A0A448ZRJ7</accession>
<dbReference type="GO" id="GO:0006457">
    <property type="term" value="P:protein folding"/>
    <property type="evidence" value="ECO:0007669"/>
    <property type="project" value="TreeGrafter"/>
</dbReference>
<evidence type="ECO:0000313" key="8">
    <source>
        <dbReference type="EMBL" id="VEU44671.1"/>
    </source>
</evidence>
<dbReference type="AlphaFoldDB" id="A0A448ZRJ7"/>
<dbReference type="GO" id="GO:0005739">
    <property type="term" value="C:mitochondrion"/>
    <property type="evidence" value="ECO:0007669"/>
    <property type="project" value="TreeGrafter"/>
</dbReference>
<feature type="region of interest" description="Disordered" evidence="5">
    <location>
        <begin position="54"/>
        <end position="144"/>
    </location>
</feature>
<feature type="domain" description="DNL-type" evidence="7">
    <location>
        <begin position="154"/>
        <end position="257"/>
    </location>
</feature>
<keyword evidence="6" id="KW-1133">Transmembrane helix</keyword>